<dbReference type="PANTHER" id="PTHR43169">
    <property type="entry name" value="EXSB FAMILY PROTEIN"/>
    <property type="match status" value="1"/>
</dbReference>
<name>A0A1D3L3M6_9EURY</name>
<accession>A0A1D3L3M6</accession>
<keyword evidence="2" id="KW-1185">Reference proteome</keyword>
<reference evidence="1 2" key="1">
    <citation type="submission" date="2016-08" db="EMBL/GenBank/DDBJ databases">
        <authorList>
            <person name="Seilhamer J.J."/>
        </authorList>
    </citation>
    <scope>NUCLEOTIDE SEQUENCE [LARGE SCALE GENOMIC DNA]</scope>
    <source>
        <strain evidence="1">Buetzberg</strain>
    </source>
</reference>
<dbReference type="Gene3D" id="3.40.50.620">
    <property type="entry name" value="HUPs"/>
    <property type="match status" value="1"/>
</dbReference>
<dbReference type="InterPro" id="IPR052188">
    <property type="entry name" value="Ni-pincer_cofactor_biosynth"/>
</dbReference>
<dbReference type="PANTHER" id="PTHR43169:SF1">
    <property type="entry name" value="ATPASE, PP-LOOP SUPERFAMILY-RELATED"/>
    <property type="match status" value="1"/>
</dbReference>
<dbReference type="InterPro" id="IPR014729">
    <property type="entry name" value="Rossmann-like_a/b/a_fold"/>
</dbReference>
<protein>
    <recommendedName>
        <fullName evidence="3">ATPase</fullName>
    </recommendedName>
</protein>
<dbReference type="KEGG" id="mcub:MCBB_1632"/>
<dbReference type="AlphaFoldDB" id="A0A1D3L3M6"/>
<evidence type="ECO:0008006" key="3">
    <source>
        <dbReference type="Google" id="ProtNLM"/>
    </source>
</evidence>
<dbReference type="RefSeq" id="WP_071907270.1">
    <property type="nucleotide sequence ID" value="NZ_LT607756.1"/>
</dbReference>
<organism evidence="1 2">
    <name type="scientific">Methanobacterium congolense</name>
    <dbReference type="NCBI Taxonomy" id="118062"/>
    <lineage>
        <taxon>Archaea</taxon>
        <taxon>Methanobacteriati</taxon>
        <taxon>Methanobacteriota</taxon>
        <taxon>Methanomada group</taxon>
        <taxon>Methanobacteria</taxon>
        <taxon>Methanobacteriales</taxon>
        <taxon>Methanobacteriaceae</taxon>
        <taxon>Methanobacterium</taxon>
    </lineage>
</organism>
<sequence length="360" mass="40168">MKREVEESVSVLKKLLKPVVDGEISADDLNLDLWNELGFSLEKVIFNPETRDITIVTPDRPEKSAVIGKGGWVVGRLREELGANSIHVEAYSDMLIKRYRMELALEKLKNITPDFNPEDRIPLKNLQNLLEKRIENIYGLDSTLNDFNPLKLQSEELDEARDHRAVVALSGGVDSSASLVIAKFMGFNPVAVTVNPGDIVLPRYFQKSVENLSESLEVPHEYVAADMKAVVDDALEGKIHPCGKCSGTIENEVMAYANKMKVPFVIFGDFLSTGSQSILLKDGIWRINMPAMLSATKGETKDLAGRFGIESRGAYGCPLINEVHKRHPHMRRFSIQRVLRETRAGVLEPGEALSLIMRTL</sequence>
<dbReference type="EMBL" id="LT607756">
    <property type="protein sequence ID" value="SCG86187.1"/>
    <property type="molecule type" value="Genomic_DNA"/>
</dbReference>
<dbReference type="PATRIC" id="fig|129848.4.peg.1667"/>
<dbReference type="GeneID" id="30412470"/>
<dbReference type="Proteomes" id="UP000094707">
    <property type="component" value="Chromosome I"/>
</dbReference>
<dbReference type="OrthoDB" id="85793at2157"/>
<proteinExistence type="predicted"/>
<gene>
    <name evidence="1" type="ORF">MCBB_1632</name>
</gene>
<evidence type="ECO:0000313" key="2">
    <source>
        <dbReference type="Proteomes" id="UP000094707"/>
    </source>
</evidence>
<dbReference type="SUPFAM" id="SSF52402">
    <property type="entry name" value="Adenine nucleotide alpha hydrolases-like"/>
    <property type="match status" value="1"/>
</dbReference>
<evidence type="ECO:0000313" key="1">
    <source>
        <dbReference type="EMBL" id="SCG86187.1"/>
    </source>
</evidence>